<dbReference type="InterPro" id="IPR011992">
    <property type="entry name" value="EF-hand-dom_pair"/>
</dbReference>
<comment type="subcellular location">
    <subcellularLocation>
        <location evidence="1">Membrane</location>
    </subcellularLocation>
</comment>
<evidence type="ECO:0000256" key="13">
    <source>
        <dbReference type="ARBA" id="ARBA00025707"/>
    </source>
</evidence>
<feature type="transmembrane region" description="Helical" evidence="14">
    <location>
        <begin position="102"/>
        <end position="119"/>
    </location>
</feature>
<keyword evidence="12" id="KW-0012">Acyltransferase</keyword>
<dbReference type="GO" id="GO:0016020">
    <property type="term" value="C:membrane"/>
    <property type="evidence" value="ECO:0007669"/>
    <property type="project" value="UniProtKB-SubCell"/>
</dbReference>
<dbReference type="GO" id="GO:0042171">
    <property type="term" value="F:lysophosphatidic acid acyltransferase activity"/>
    <property type="evidence" value="ECO:0007669"/>
    <property type="project" value="TreeGrafter"/>
</dbReference>
<name>A0A9N9WQE3_9DIPT</name>
<reference evidence="16" key="2">
    <citation type="submission" date="2022-10" db="EMBL/GenBank/DDBJ databases">
        <authorList>
            <consortium name="ENA_rothamsted_submissions"/>
            <consortium name="culmorum"/>
            <person name="King R."/>
        </authorList>
    </citation>
    <scope>NUCLEOTIDE SEQUENCE</scope>
</reference>
<accession>A0A9N9WQE3</accession>
<evidence type="ECO:0000313" key="16">
    <source>
        <dbReference type="EMBL" id="CAG9802218.1"/>
    </source>
</evidence>
<dbReference type="SMART" id="SM00563">
    <property type="entry name" value="PlsC"/>
    <property type="match status" value="1"/>
</dbReference>
<sequence>MFSEEDIKLETNNGVKRSAKFKSEVIINPFLRDKNYWDKENELFDKIKTAILTVLLVPIRIVCMFSLLLLAWCFAYIGIYGYSREDLKLKPLKGWRRKLRTLVGWIFRGMYVVGSAHYVKIKGKRADPKDAPILLGAPHTSFFDSLTVVLSGPSCVVGKVEAGDIPLFGKLIDMAQPIYVNREDHNSRQSTIQDILNRVKSNDDWPQTMIFPEGTCTNRTSLIQFKCGAFYPGLPIQPVLIRYPNKVDTFTWTWSGPDVMMLIWRTLAQFHTFVEIEYLPVYVPNDEEKKDPKLYAKNVQRLMSKELNIPTSDYTFDDCKLMENAVKSKLLFAEQLSDVQRFREKIGLAQSQIEEYIVKENFKGNEDYYLEFSEFVQRLKIPADNTSYTLFKFFVGASDIGDVIDFKEYLLHALFLIKYSEAKIELLKMMFMLYGESGRLQREPFVNNVMKHFVKIKADQLNKLFYSLDVNNVGSITFNDFYNATKDDKKFAVLYKPNQNFRQRHKDSQ</sequence>
<reference evidence="16" key="1">
    <citation type="submission" date="2022-01" db="EMBL/GenBank/DDBJ databases">
        <authorList>
            <person name="King R."/>
        </authorList>
    </citation>
    <scope>NUCLEOTIDE SEQUENCE</scope>
</reference>
<comment type="similarity">
    <text evidence="3">Belongs to the 1-acyl-sn-glycerol-3-phosphate acyltransferase family.</text>
</comment>
<keyword evidence="7 14" id="KW-1133">Transmembrane helix</keyword>
<dbReference type="Proteomes" id="UP001153620">
    <property type="component" value="Chromosome 2"/>
</dbReference>
<keyword evidence="9 14" id="KW-0472">Membrane</keyword>
<evidence type="ECO:0000256" key="9">
    <source>
        <dbReference type="ARBA" id="ARBA00023136"/>
    </source>
</evidence>
<keyword evidence="17" id="KW-1185">Reference proteome</keyword>
<dbReference type="EMBL" id="OU895878">
    <property type="protein sequence ID" value="CAG9802218.1"/>
    <property type="molecule type" value="Genomic_DNA"/>
</dbReference>
<evidence type="ECO:0000256" key="12">
    <source>
        <dbReference type="ARBA" id="ARBA00023315"/>
    </source>
</evidence>
<dbReference type="OrthoDB" id="272512at2759"/>
<dbReference type="AlphaFoldDB" id="A0A9N9WQE3"/>
<evidence type="ECO:0000256" key="1">
    <source>
        <dbReference type="ARBA" id="ARBA00004370"/>
    </source>
</evidence>
<dbReference type="GO" id="GO:0008374">
    <property type="term" value="F:O-acyltransferase activity"/>
    <property type="evidence" value="ECO:0007669"/>
    <property type="project" value="InterPro"/>
</dbReference>
<evidence type="ECO:0000256" key="4">
    <source>
        <dbReference type="ARBA" id="ARBA00022516"/>
    </source>
</evidence>
<dbReference type="GO" id="GO:0008654">
    <property type="term" value="P:phospholipid biosynthetic process"/>
    <property type="evidence" value="ECO:0007669"/>
    <property type="project" value="UniProtKB-KW"/>
</dbReference>
<evidence type="ECO:0000256" key="10">
    <source>
        <dbReference type="ARBA" id="ARBA00023209"/>
    </source>
</evidence>
<evidence type="ECO:0000256" key="2">
    <source>
        <dbReference type="ARBA" id="ARBA00005074"/>
    </source>
</evidence>
<keyword evidence="5" id="KW-0808">Transferase</keyword>
<evidence type="ECO:0000256" key="3">
    <source>
        <dbReference type="ARBA" id="ARBA00008655"/>
    </source>
</evidence>
<proteinExistence type="inferred from homology"/>
<keyword evidence="11" id="KW-1208">Phospholipid metabolism</keyword>
<evidence type="ECO:0000256" key="14">
    <source>
        <dbReference type="SAM" id="Phobius"/>
    </source>
</evidence>
<keyword evidence="4" id="KW-0444">Lipid biosynthesis</keyword>
<comment type="pathway">
    <text evidence="2">Lipid metabolism; phospholipid metabolism.</text>
</comment>
<dbReference type="Pfam" id="PF01553">
    <property type="entry name" value="Acyltransferase"/>
    <property type="match status" value="1"/>
</dbReference>
<dbReference type="SUPFAM" id="SSF47473">
    <property type="entry name" value="EF-hand"/>
    <property type="match status" value="1"/>
</dbReference>
<dbReference type="SUPFAM" id="SSF69593">
    <property type="entry name" value="Glycerol-3-phosphate (1)-acyltransferase"/>
    <property type="match status" value="1"/>
</dbReference>
<dbReference type="PANTHER" id="PTHR23063:SF52">
    <property type="entry name" value="LYSOPHOSPHATIDYLCHOLINE ACYLTRANSFERASE"/>
    <property type="match status" value="1"/>
</dbReference>
<evidence type="ECO:0000256" key="6">
    <source>
        <dbReference type="ARBA" id="ARBA00022692"/>
    </source>
</evidence>
<keyword evidence="6 14" id="KW-0812">Transmembrane</keyword>
<dbReference type="CDD" id="cd07991">
    <property type="entry name" value="LPLAT_LPCAT1-like"/>
    <property type="match status" value="1"/>
</dbReference>
<feature type="transmembrane region" description="Helical" evidence="14">
    <location>
        <begin position="49"/>
        <end position="82"/>
    </location>
</feature>
<protein>
    <recommendedName>
        <fullName evidence="15">Phospholipid/glycerol acyltransferase domain-containing protein</fullName>
    </recommendedName>
</protein>
<feature type="domain" description="Phospholipid/glycerol acyltransferase" evidence="15">
    <location>
        <begin position="133"/>
        <end position="244"/>
    </location>
</feature>
<dbReference type="GO" id="GO:0005783">
    <property type="term" value="C:endoplasmic reticulum"/>
    <property type="evidence" value="ECO:0007669"/>
    <property type="project" value="TreeGrafter"/>
</dbReference>
<evidence type="ECO:0000256" key="8">
    <source>
        <dbReference type="ARBA" id="ARBA00023098"/>
    </source>
</evidence>
<evidence type="ECO:0000259" key="15">
    <source>
        <dbReference type="SMART" id="SM00563"/>
    </source>
</evidence>
<organism evidence="16 17">
    <name type="scientific">Chironomus riparius</name>
    <dbReference type="NCBI Taxonomy" id="315576"/>
    <lineage>
        <taxon>Eukaryota</taxon>
        <taxon>Metazoa</taxon>
        <taxon>Ecdysozoa</taxon>
        <taxon>Arthropoda</taxon>
        <taxon>Hexapoda</taxon>
        <taxon>Insecta</taxon>
        <taxon>Pterygota</taxon>
        <taxon>Neoptera</taxon>
        <taxon>Endopterygota</taxon>
        <taxon>Diptera</taxon>
        <taxon>Nematocera</taxon>
        <taxon>Chironomoidea</taxon>
        <taxon>Chironomidae</taxon>
        <taxon>Chironominae</taxon>
        <taxon>Chironomus</taxon>
    </lineage>
</organism>
<comment type="pathway">
    <text evidence="13">Phospholipid metabolism.</text>
</comment>
<gene>
    <name evidence="16" type="ORF">CHIRRI_LOCUS5133</name>
</gene>
<evidence type="ECO:0000313" key="17">
    <source>
        <dbReference type="Proteomes" id="UP001153620"/>
    </source>
</evidence>
<dbReference type="InterPro" id="IPR002123">
    <property type="entry name" value="Plipid/glycerol_acylTrfase"/>
</dbReference>
<dbReference type="Gene3D" id="1.10.238.10">
    <property type="entry name" value="EF-hand"/>
    <property type="match status" value="1"/>
</dbReference>
<evidence type="ECO:0000256" key="11">
    <source>
        <dbReference type="ARBA" id="ARBA00023264"/>
    </source>
</evidence>
<dbReference type="InterPro" id="IPR045252">
    <property type="entry name" value="LPCAT1-like"/>
</dbReference>
<evidence type="ECO:0000256" key="5">
    <source>
        <dbReference type="ARBA" id="ARBA00022679"/>
    </source>
</evidence>
<keyword evidence="8" id="KW-0443">Lipid metabolism</keyword>
<keyword evidence="10" id="KW-0594">Phospholipid biosynthesis</keyword>
<evidence type="ECO:0000256" key="7">
    <source>
        <dbReference type="ARBA" id="ARBA00022989"/>
    </source>
</evidence>
<dbReference type="PANTHER" id="PTHR23063">
    <property type="entry name" value="PHOSPHOLIPID ACYLTRANSFERASE"/>
    <property type="match status" value="1"/>
</dbReference>